<protein>
    <submittedName>
        <fullName evidence="3">Aldo/keto reductase</fullName>
        <ecNumber evidence="3">1.1.1.-</ecNumber>
    </submittedName>
</protein>
<dbReference type="Pfam" id="PF00248">
    <property type="entry name" value="Aldo_ket_red"/>
    <property type="match status" value="1"/>
</dbReference>
<dbReference type="PANTHER" id="PTHR43625">
    <property type="entry name" value="AFLATOXIN B1 ALDEHYDE REDUCTASE"/>
    <property type="match status" value="1"/>
</dbReference>
<evidence type="ECO:0000259" key="2">
    <source>
        <dbReference type="Pfam" id="PF00248"/>
    </source>
</evidence>
<dbReference type="CDD" id="cd19076">
    <property type="entry name" value="AKR_AKR13A_13D"/>
    <property type="match status" value="1"/>
</dbReference>
<evidence type="ECO:0000256" key="1">
    <source>
        <dbReference type="ARBA" id="ARBA00023002"/>
    </source>
</evidence>
<evidence type="ECO:0000313" key="4">
    <source>
        <dbReference type="Proteomes" id="UP001592530"/>
    </source>
</evidence>
<dbReference type="EMBL" id="JBHEZY010000001">
    <property type="protein sequence ID" value="MFC1429342.1"/>
    <property type="molecule type" value="Genomic_DNA"/>
</dbReference>
<reference evidence="3 4" key="1">
    <citation type="submission" date="2024-09" db="EMBL/GenBank/DDBJ databases">
        <authorList>
            <person name="Lee S.D."/>
        </authorList>
    </citation>
    <scope>NUCLEOTIDE SEQUENCE [LARGE SCALE GENOMIC DNA]</scope>
    <source>
        <strain evidence="3 4">N1-3</strain>
    </source>
</reference>
<dbReference type="InterPro" id="IPR050791">
    <property type="entry name" value="Aldo-Keto_reductase"/>
</dbReference>
<dbReference type="EC" id="1.1.1.-" evidence="3"/>
<dbReference type="SUPFAM" id="SSF51430">
    <property type="entry name" value="NAD(P)-linked oxidoreductase"/>
    <property type="match status" value="1"/>
</dbReference>
<dbReference type="GO" id="GO:0016491">
    <property type="term" value="F:oxidoreductase activity"/>
    <property type="evidence" value="ECO:0007669"/>
    <property type="project" value="UniProtKB-KW"/>
</dbReference>
<dbReference type="Proteomes" id="UP001592530">
    <property type="component" value="Unassembled WGS sequence"/>
</dbReference>
<comment type="caution">
    <text evidence="3">The sequence shown here is derived from an EMBL/GenBank/DDBJ whole genome shotgun (WGS) entry which is preliminary data.</text>
</comment>
<dbReference type="Gene3D" id="3.20.20.100">
    <property type="entry name" value="NADP-dependent oxidoreductase domain"/>
    <property type="match status" value="1"/>
</dbReference>
<dbReference type="RefSeq" id="WP_380547860.1">
    <property type="nucleotide sequence ID" value="NZ_JBHEZY010000001.1"/>
</dbReference>
<keyword evidence="1 3" id="KW-0560">Oxidoreductase</keyword>
<gene>
    <name evidence="3" type="ORF">ACEZDB_01545</name>
</gene>
<dbReference type="InterPro" id="IPR036812">
    <property type="entry name" value="NAD(P)_OxRdtase_dom_sf"/>
</dbReference>
<dbReference type="PANTHER" id="PTHR43625:SF40">
    <property type="entry name" value="ALDO-KETO REDUCTASE YAKC [NADP(+)]"/>
    <property type="match status" value="1"/>
</dbReference>
<dbReference type="InterPro" id="IPR023210">
    <property type="entry name" value="NADP_OxRdtase_dom"/>
</dbReference>
<proteinExistence type="predicted"/>
<dbReference type="PROSITE" id="PS51257">
    <property type="entry name" value="PROKAR_LIPOPROTEIN"/>
    <property type="match status" value="1"/>
</dbReference>
<feature type="domain" description="NADP-dependent oxidoreductase" evidence="2">
    <location>
        <begin position="16"/>
        <end position="318"/>
    </location>
</feature>
<name>A0ABV6WTI1_9ACTN</name>
<organism evidence="3 4">
    <name type="scientific">Streptacidiphilus alkalitolerans</name>
    <dbReference type="NCBI Taxonomy" id="3342712"/>
    <lineage>
        <taxon>Bacteria</taxon>
        <taxon>Bacillati</taxon>
        <taxon>Actinomycetota</taxon>
        <taxon>Actinomycetes</taxon>
        <taxon>Kitasatosporales</taxon>
        <taxon>Streptomycetaceae</taxon>
        <taxon>Streptacidiphilus</taxon>
    </lineage>
</organism>
<evidence type="ECO:0000313" key="3">
    <source>
        <dbReference type="EMBL" id="MFC1429342.1"/>
    </source>
</evidence>
<sequence>MRSTALGSKGPQVGAIGLGCMGMTHAYDPAGRNDAVSAAVVREAVELGVTLIDTADVYGPFTNEELVGKALAEAPGGGLRDRVVLATKVGLTFAGGNLGSTGDLVRNGRPEHVRAAIDASLRRLRTDRVDLYQLHRVDPEVPIEETWGALAEAVAAGKALRIGLSEVSVAEIARAQAVHPVASVQSELSLWTRDALAEVLPYCEREGIAFLPFSPLGRGFLTGSIGSVDDLPADDWRRTLPRFQAGAVAANQALVQAVRTIAERHGATPAQVALAWVLAQGQYVVPIPGTKTPKYLADNAGAAEVALTAEDLARLDALPAPTGTRY</sequence>
<accession>A0ABV6WTI1</accession>